<gene>
    <name evidence="3" type="ORF">ABLG96_12290</name>
</gene>
<feature type="transmembrane region" description="Helical" evidence="2">
    <location>
        <begin position="96"/>
        <end position="114"/>
    </location>
</feature>
<evidence type="ECO:0000256" key="1">
    <source>
        <dbReference type="SAM" id="MobiDB-lite"/>
    </source>
</evidence>
<reference evidence="3" key="1">
    <citation type="submission" date="2024-05" db="EMBL/GenBank/DDBJ databases">
        <authorList>
            <person name="Cai S.Y."/>
            <person name="Jin L.M."/>
            <person name="Li H.R."/>
        </authorList>
    </citation>
    <scope>NUCLEOTIDE SEQUENCE</scope>
    <source>
        <strain evidence="3">A5-74</strain>
    </source>
</reference>
<feature type="transmembrane region" description="Helical" evidence="2">
    <location>
        <begin position="120"/>
        <end position="141"/>
    </location>
</feature>
<protein>
    <recommendedName>
        <fullName evidence="4">DUF998 domain-containing protein</fullName>
    </recommendedName>
</protein>
<keyword evidence="2" id="KW-0472">Membrane</keyword>
<evidence type="ECO:0000256" key="2">
    <source>
        <dbReference type="SAM" id="Phobius"/>
    </source>
</evidence>
<sequence length="176" mass="18551">MIDPTLRRRLLPAGALALLALGLPWTTASFVPGYYSPGFCTTTYDADGYGSMYCSTGFIGAGYNNPASPGFTIDVRVYAALMLIAAIWGLRRRSPVLLGIALTAGAAALVRNPGSQAGQLVWAGALVLAGVELVDAGLLRTRSQAWLSRRRRQLPPPRGSRPAAPHPRAAPGAAHR</sequence>
<dbReference type="EMBL" id="CP159218">
    <property type="protein sequence ID" value="XCG62061.1"/>
    <property type="molecule type" value="Genomic_DNA"/>
</dbReference>
<dbReference type="AlphaFoldDB" id="A0AAU8DMC7"/>
<evidence type="ECO:0000313" key="3">
    <source>
        <dbReference type="EMBL" id="XCG62061.1"/>
    </source>
</evidence>
<evidence type="ECO:0008006" key="4">
    <source>
        <dbReference type="Google" id="ProtNLM"/>
    </source>
</evidence>
<feature type="region of interest" description="Disordered" evidence="1">
    <location>
        <begin position="149"/>
        <end position="176"/>
    </location>
</feature>
<dbReference type="RefSeq" id="WP_353647676.1">
    <property type="nucleotide sequence ID" value="NZ_CP159218.1"/>
</dbReference>
<accession>A0AAU8DMC7</accession>
<feature type="compositionally biased region" description="Low complexity" evidence="1">
    <location>
        <begin position="160"/>
        <end position="176"/>
    </location>
</feature>
<feature type="transmembrane region" description="Helical" evidence="2">
    <location>
        <begin position="71"/>
        <end position="89"/>
    </location>
</feature>
<name>A0AAU8DMC7_9ACTN</name>
<keyword evidence="2" id="KW-0812">Transmembrane</keyword>
<organism evidence="3">
    <name type="scientific">Nakamurella sp. A5-74</name>
    <dbReference type="NCBI Taxonomy" id="3158264"/>
    <lineage>
        <taxon>Bacteria</taxon>
        <taxon>Bacillati</taxon>
        <taxon>Actinomycetota</taxon>
        <taxon>Actinomycetes</taxon>
        <taxon>Nakamurellales</taxon>
        <taxon>Nakamurellaceae</taxon>
        <taxon>Nakamurella</taxon>
    </lineage>
</organism>
<proteinExistence type="predicted"/>
<keyword evidence="2" id="KW-1133">Transmembrane helix</keyword>